<name>A0AAV7W069_PLEWA</name>
<dbReference type="PROSITE" id="PS00141">
    <property type="entry name" value="ASP_PROTEASE"/>
    <property type="match status" value="1"/>
</dbReference>
<sequence length="199" mass="21671">MRRPVASLPDMRCSCHSTSDAGRVVLGGTSRFLGKETNAIAETCRRCRDSPHPLSGCPAKGKNMCRVRQTKPFHQSVQADMSTTLRTTVNTALKVQAPGSDMDDDEDETQTVHSIFMISTATQKHERLPNCKEVIAGCPMAAIVDTGASINVLAEATHRSLQPRPPLTLTRVRVLAYGQFQPLTRDADSDLPSVMGHTK</sequence>
<dbReference type="Proteomes" id="UP001066276">
    <property type="component" value="Chromosome 1_2"/>
</dbReference>
<reference evidence="1" key="1">
    <citation type="journal article" date="2022" name="bioRxiv">
        <title>Sequencing and chromosome-scale assembly of the giantPleurodeles waltlgenome.</title>
        <authorList>
            <person name="Brown T."/>
            <person name="Elewa A."/>
            <person name="Iarovenko S."/>
            <person name="Subramanian E."/>
            <person name="Araus A.J."/>
            <person name="Petzold A."/>
            <person name="Susuki M."/>
            <person name="Suzuki K.-i.T."/>
            <person name="Hayashi T."/>
            <person name="Toyoda A."/>
            <person name="Oliveira C."/>
            <person name="Osipova E."/>
            <person name="Leigh N.D."/>
            <person name="Simon A."/>
            <person name="Yun M.H."/>
        </authorList>
    </citation>
    <scope>NUCLEOTIDE SEQUENCE</scope>
    <source>
        <strain evidence="1">20211129_DDA</strain>
        <tissue evidence="1">Liver</tissue>
    </source>
</reference>
<dbReference type="InterPro" id="IPR001969">
    <property type="entry name" value="Aspartic_peptidase_AS"/>
</dbReference>
<organism evidence="1 2">
    <name type="scientific">Pleurodeles waltl</name>
    <name type="common">Iberian ribbed newt</name>
    <dbReference type="NCBI Taxonomy" id="8319"/>
    <lineage>
        <taxon>Eukaryota</taxon>
        <taxon>Metazoa</taxon>
        <taxon>Chordata</taxon>
        <taxon>Craniata</taxon>
        <taxon>Vertebrata</taxon>
        <taxon>Euteleostomi</taxon>
        <taxon>Amphibia</taxon>
        <taxon>Batrachia</taxon>
        <taxon>Caudata</taxon>
        <taxon>Salamandroidea</taxon>
        <taxon>Salamandridae</taxon>
        <taxon>Pleurodelinae</taxon>
        <taxon>Pleurodeles</taxon>
    </lineage>
</organism>
<protein>
    <recommendedName>
        <fullName evidence="3">Peptidase A2 domain-containing protein</fullName>
    </recommendedName>
</protein>
<dbReference type="EMBL" id="JANPWB010000002">
    <property type="protein sequence ID" value="KAJ1206361.1"/>
    <property type="molecule type" value="Genomic_DNA"/>
</dbReference>
<dbReference type="AlphaFoldDB" id="A0AAV7W069"/>
<keyword evidence="2" id="KW-1185">Reference proteome</keyword>
<evidence type="ECO:0000313" key="2">
    <source>
        <dbReference type="Proteomes" id="UP001066276"/>
    </source>
</evidence>
<evidence type="ECO:0008006" key="3">
    <source>
        <dbReference type="Google" id="ProtNLM"/>
    </source>
</evidence>
<proteinExistence type="predicted"/>
<evidence type="ECO:0000313" key="1">
    <source>
        <dbReference type="EMBL" id="KAJ1206361.1"/>
    </source>
</evidence>
<comment type="caution">
    <text evidence="1">The sequence shown here is derived from an EMBL/GenBank/DDBJ whole genome shotgun (WGS) entry which is preliminary data.</text>
</comment>
<dbReference type="GO" id="GO:0006508">
    <property type="term" value="P:proteolysis"/>
    <property type="evidence" value="ECO:0007669"/>
    <property type="project" value="InterPro"/>
</dbReference>
<accession>A0AAV7W069</accession>
<dbReference type="GO" id="GO:0004190">
    <property type="term" value="F:aspartic-type endopeptidase activity"/>
    <property type="evidence" value="ECO:0007669"/>
    <property type="project" value="InterPro"/>
</dbReference>
<gene>
    <name evidence="1" type="ORF">NDU88_001767</name>
</gene>